<name>A0A6G1X650_9BACI</name>
<sequence length="541" mass="62708">MKDYLTLRFFDKFKWIFTRFGVDYPVMRRILQVKLTMDQRRVPTLFNQPNQKKKKDQNYFLRSLWMYVFFGLFLIPFMFLGENYFFQMSIMFGIMMFIIMTAMISDFSTVLLDIRDRNILSTKPVDKMTISTAKALHICSYLFLLTTAVVAIPFIVGIFRHGLMFSVLFLLNIVLIDILVVVLTALLYILILRLFDGEKLKDIINYVQIGLSITMVVGYQILARAFNVVNVDITFNPVWWHVFIPPMWFASPFELVLGQNDDQVFVIFTVIAVAVPIAALLVYIRSMSAFEINLQKLANHAVSKEPKQKTGKVGLLKLVCASKEERAFFRFASYMMKNEREFRLKVYPSLGFSLVFPFIFIFNQLQVESLAEIATGKLYLSLYFCFIMIPTAVMMLKYSGTYKGSWIYKTIPINDLEPLYKGTLKAFIIKLHIPIYVVLSAIFIWLFGFRIVPDVIAILLGSCVYIAICFTILKGSLPFSEPFDTAQQKEGWLTLPYMILIGVFAIVHFLATLYDYGVYIYLIILLIANTIAWKKLFKVTW</sequence>
<feature type="transmembrane region" description="Helical" evidence="1">
    <location>
        <begin position="427"/>
        <end position="449"/>
    </location>
</feature>
<accession>A0A6G1X650</accession>
<feature type="transmembrane region" description="Helical" evidence="1">
    <location>
        <begin position="203"/>
        <end position="222"/>
    </location>
</feature>
<proteinExistence type="predicted"/>
<protein>
    <submittedName>
        <fullName evidence="2">Uncharacterized protein</fullName>
    </submittedName>
</protein>
<feature type="transmembrane region" description="Helical" evidence="1">
    <location>
        <begin position="59"/>
        <end position="79"/>
    </location>
</feature>
<feature type="transmembrane region" description="Helical" evidence="1">
    <location>
        <begin position="135"/>
        <end position="159"/>
    </location>
</feature>
<feature type="transmembrane region" description="Helical" evidence="1">
    <location>
        <begin position="85"/>
        <end position="114"/>
    </location>
</feature>
<evidence type="ECO:0000313" key="3">
    <source>
        <dbReference type="Proteomes" id="UP000480185"/>
    </source>
</evidence>
<dbReference type="AlphaFoldDB" id="A0A6G1X650"/>
<feature type="transmembrane region" description="Helical" evidence="1">
    <location>
        <begin position="346"/>
        <end position="366"/>
    </location>
</feature>
<keyword evidence="3" id="KW-1185">Reference proteome</keyword>
<feature type="transmembrane region" description="Helical" evidence="1">
    <location>
        <begin position="165"/>
        <end position="191"/>
    </location>
</feature>
<evidence type="ECO:0000256" key="1">
    <source>
        <dbReference type="SAM" id="Phobius"/>
    </source>
</evidence>
<feature type="transmembrane region" description="Helical" evidence="1">
    <location>
        <begin position="455"/>
        <end position="473"/>
    </location>
</feature>
<keyword evidence="1" id="KW-1133">Transmembrane helix</keyword>
<gene>
    <name evidence="2" type="ORF">GH754_08465</name>
</gene>
<evidence type="ECO:0000313" key="2">
    <source>
        <dbReference type="EMBL" id="MRG86360.1"/>
    </source>
</evidence>
<reference evidence="2 3" key="1">
    <citation type="submission" date="2019-11" db="EMBL/GenBank/DDBJ databases">
        <authorList>
            <person name="Li J."/>
        </authorList>
    </citation>
    <scope>NUCLEOTIDE SEQUENCE [LARGE SCALE GENOMIC DNA]</scope>
    <source>
        <strain evidence="2 3">J4</strain>
    </source>
</reference>
<keyword evidence="1" id="KW-0472">Membrane</keyword>
<dbReference type="EMBL" id="WJNH01000004">
    <property type="protein sequence ID" value="MRG86360.1"/>
    <property type="molecule type" value="Genomic_DNA"/>
</dbReference>
<dbReference type="Proteomes" id="UP000480185">
    <property type="component" value="Unassembled WGS sequence"/>
</dbReference>
<keyword evidence="1" id="KW-0812">Transmembrane</keyword>
<feature type="transmembrane region" description="Helical" evidence="1">
    <location>
        <begin position="264"/>
        <end position="284"/>
    </location>
</feature>
<feature type="transmembrane region" description="Helical" evidence="1">
    <location>
        <begin position="493"/>
        <end position="510"/>
    </location>
</feature>
<organism evidence="2 3">
    <name type="scientific">Salinibacillus xinjiangensis</name>
    <dbReference type="NCBI Taxonomy" id="1229268"/>
    <lineage>
        <taxon>Bacteria</taxon>
        <taxon>Bacillati</taxon>
        <taxon>Bacillota</taxon>
        <taxon>Bacilli</taxon>
        <taxon>Bacillales</taxon>
        <taxon>Bacillaceae</taxon>
        <taxon>Salinibacillus</taxon>
    </lineage>
</organism>
<feature type="transmembrane region" description="Helical" evidence="1">
    <location>
        <begin position="378"/>
        <end position="396"/>
    </location>
</feature>
<feature type="transmembrane region" description="Helical" evidence="1">
    <location>
        <begin position="516"/>
        <end position="533"/>
    </location>
</feature>
<comment type="caution">
    <text evidence="2">The sequence shown here is derived from an EMBL/GenBank/DDBJ whole genome shotgun (WGS) entry which is preliminary data.</text>
</comment>
<dbReference type="OrthoDB" id="2659138at2"/>